<dbReference type="PANTHER" id="PTHR47424:SF5">
    <property type="entry name" value="ZN(II)2CYS6 TRANSCRIPTION FACTOR (EUROFUNG)"/>
    <property type="match status" value="1"/>
</dbReference>
<dbReference type="SMART" id="SM00066">
    <property type="entry name" value="GAL4"/>
    <property type="match status" value="1"/>
</dbReference>
<dbReference type="SUPFAM" id="SSF57701">
    <property type="entry name" value="Zn2/Cys6 DNA-binding domain"/>
    <property type="match status" value="1"/>
</dbReference>
<evidence type="ECO:0000256" key="4">
    <source>
        <dbReference type="ARBA" id="ARBA00023242"/>
    </source>
</evidence>
<feature type="region of interest" description="Disordered" evidence="5">
    <location>
        <begin position="1"/>
        <end position="26"/>
    </location>
</feature>
<dbReference type="InterPro" id="IPR036864">
    <property type="entry name" value="Zn2-C6_fun-type_DNA-bd_sf"/>
</dbReference>
<accession>A0A2L2TCS8</accession>
<dbReference type="Gene3D" id="4.10.240.10">
    <property type="entry name" value="Zn(2)-C6 fungal-type DNA-binding domain"/>
    <property type="match status" value="1"/>
</dbReference>
<dbReference type="SMART" id="SM00906">
    <property type="entry name" value="Fungal_trans"/>
    <property type="match status" value="1"/>
</dbReference>
<evidence type="ECO:0000256" key="2">
    <source>
        <dbReference type="ARBA" id="ARBA00023015"/>
    </source>
</evidence>
<dbReference type="GO" id="GO:0000435">
    <property type="term" value="P:positive regulation of transcription from RNA polymerase II promoter by galactose"/>
    <property type="evidence" value="ECO:0007669"/>
    <property type="project" value="TreeGrafter"/>
</dbReference>
<dbReference type="CDD" id="cd12148">
    <property type="entry name" value="fungal_TF_MHR"/>
    <property type="match status" value="1"/>
</dbReference>
<name>A0A2L2TCS8_9HYPO</name>
<dbReference type="Pfam" id="PF04082">
    <property type="entry name" value="Fungal_trans"/>
    <property type="match status" value="1"/>
</dbReference>
<dbReference type="GO" id="GO:0005634">
    <property type="term" value="C:nucleus"/>
    <property type="evidence" value="ECO:0007669"/>
    <property type="project" value="TreeGrafter"/>
</dbReference>
<protein>
    <recommendedName>
        <fullName evidence="6">Zn(2)-C6 fungal-type domain-containing protein</fullName>
    </recommendedName>
</protein>
<dbReference type="Pfam" id="PF00172">
    <property type="entry name" value="Zn_clus"/>
    <property type="match status" value="1"/>
</dbReference>
<dbReference type="InterPro" id="IPR051127">
    <property type="entry name" value="Fungal_SecMet_Regulators"/>
</dbReference>
<feature type="region of interest" description="Disordered" evidence="5">
    <location>
        <begin position="197"/>
        <end position="217"/>
    </location>
</feature>
<dbReference type="AlphaFoldDB" id="A0A2L2TCS8"/>
<dbReference type="PROSITE" id="PS00463">
    <property type="entry name" value="ZN2_CY6_FUNGAL_1"/>
    <property type="match status" value="1"/>
</dbReference>
<organism evidence="7 8">
    <name type="scientific">Fusarium venenatum</name>
    <dbReference type="NCBI Taxonomy" id="56646"/>
    <lineage>
        <taxon>Eukaryota</taxon>
        <taxon>Fungi</taxon>
        <taxon>Dikarya</taxon>
        <taxon>Ascomycota</taxon>
        <taxon>Pezizomycotina</taxon>
        <taxon>Sordariomycetes</taxon>
        <taxon>Hypocreomycetidae</taxon>
        <taxon>Hypocreales</taxon>
        <taxon>Nectriaceae</taxon>
        <taxon>Fusarium</taxon>
    </lineage>
</organism>
<sequence length="600" mass="67721">MDLSQPSEITECQTSNTQGKQPQPTSSCAECRRRRVKCDGQTIPCKQCAYYLVPHLCHYPTRKRRRNVTLKSHSELMDAYSRAQKVIDMLFPTSSLVELSSMTRKQLWERVQVCKIPERASDDISHGDLHVLEPHVEQNFTWDEVSEDESETSRVADDVNGLAFSQQSLNASYLGLSSVPTILRVITHLCPDVQRKVPKGPEAWRSPSSLGGSPDESSVLQVDETSLINAYFDHVHPSIPMVDEAEFRCRYDMTKGDESSSWLALLNMVLAMGSMASDSIHFTSHNVFYKRALLHLNIVSFGSGYIHMVQALALFSGMVLHFFNRPNTATAVMAATIQMAVAMGLHRVQLTDANVYSPSSPTSRTTNTRIRTWWTLLCLDTWASSTLGRPSPGYWNPSTVSTSIPSKLGSSDYGIISLAANEQFCRIAAHIQERLIQLPLISLDEVEDLDRDLTSWKNSLNPFLGHLEQCPSNLRPARAIMWWRYITTRLTLYRPALLITAIRRKPLDQLSTKERKNLRTCIEIAIEGVDMMSMEWCPNQFICWNIAWNLFQLLFDNARDFESETLLCEGGIGSQSIFDSLDFDLLGEDVDWVAEFCGGN</sequence>
<dbReference type="CDD" id="cd00067">
    <property type="entry name" value="GAL4"/>
    <property type="match status" value="1"/>
</dbReference>
<evidence type="ECO:0000256" key="3">
    <source>
        <dbReference type="ARBA" id="ARBA00023163"/>
    </source>
</evidence>
<keyword evidence="3" id="KW-0804">Transcription</keyword>
<feature type="compositionally biased region" description="Polar residues" evidence="5">
    <location>
        <begin position="206"/>
        <end position="217"/>
    </location>
</feature>
<dbReference type="GO" id="GO:0006351">
    <property type="term" value="P:DNA-templated transcription"/>
    <property type="evidence" value="ECO:0007669"/>
    <property type="project" value="InterPro"/>
</dbReference>
<dbReference type="PROSITE" id="PS50048">
    <property type="entry name" value="ZN2_CY6_FUNGAL_2"/>
    <property type="match status" value="1"/>
</dbReference>
<reference evidence="8" key="1">
    <citation type="submission" date="2014-10" db="EMBL/GenBank/DDBJ databases">
        <authorList>
            <person name="King R."/>
        </authorList>
    </citation>
    <scope>NUCLEOTIDE SEQUENCE [LARGE SCALE GENOMIC DNA]</scope>
    <source>
        <strain evidence="8">A3/5</strain>
    </source>
</reference>
<evidence type="ECO:0000256" key="5">
    <source>
        <dbReference type="SAM" id="MobiDB-lite"/>
    </source>
</evidence>
<dbReference type="PANTHER" id="PTHR47424">
    <property type="entry name" value="REGULATORY PROTEIN GAL4"/>
    <property type="match status" value="1"/>
</dbReference>
<dbReference type="Proteomes" id="UP000245910">
    <property type="component" value="Chromosome II"/>
</dbReference>
<dbReference type="InterPro" id="IPR007219">
    <property type="entry name" value="XnlR_reg_dom"/>
</dbReference>
<feature type="domain" description="Zn(2)-C6 fungal-type" evidence="6">
    <location>
        <begin position="27"/>
        <end position="59"/>
    </location>
</feature>
<dbReference type="GO" id="GO:0000978">
    <property type="term" value="F:RNA polymerase II cis-regulatory region sequence-specific DNA binding"/>
    <property type="evidence" value="ECO:0007669"/>
    <property type="project" value="TreeGrafter"/>
</dbReference>
<dbReference type="GO" id="GO:0008270">
    <property type="term" value="F:zinc ion binding"/>
    <property type="evidence" value="ECO:0007669"/>
    <property type="project" value="InterPro"/>
</dbReference>
<evidence type="ECO:0000313" key="7">
    <source>
        <dbReference type="EMBL" id="CEI63211.1"/>
    </source>
</evidence>
<evidence type="ECO:0000313" key="8">
    <source>
        <dbReference type="Proteomes" id="UP000245910"/>
    </source>
</evidence>
<keyword evidence="1" id="KW-0479">Metal-binding</keyword>
<keyword evidence="8" id="KW-1185">Reference proteome</keyword>
<keyword evidence="4" id="KW-0539">Nucleus</keyword>
<dbReference type="InterPro" id="IPR001138">
    <property type="entry name" value="Zn2Cys6_DnaBD"/>
</dbReference>
<proteinExistence type="predicted"/>
<dbReference type="EMBL" id="LN649230">
    <property type="protein sequence ID" value="CEI63211.1"/>
    <property type="molecule type" value="Genomic_DNA"/>
</dbReference>
<keyword evidence="2" id="KW-0805">Transcription regulation</keyword>
<evidence type="ECO:0000256" key="1">
    <source>
        <dbReference type="ARBA" id="ARBA00022723"/>
    </source>
</evidence>
<evidence type="ECO:0000259" key="6">
    <source>
        <dbReference type="PROSITE" id="PS50048"/>
    </source>
</evidence>
<dbReference type="GO" id="GO:0000981">
    <property type="term" value="F:DNA-binding transcription factor activity, RNA polymerase II-specific"/>
    <property type="evidence" value="ECO:0007669"/>
    <property type="project" value="InterPro"/>
</dbReference>